<dbReference type="EMBL" id="BMVN01000093">
    <property type="protein sequence ID" value="GHA73826.1"/>
    <property type="molecule type" value="Genomic_DNA"/>
</dbReference>
<keyword evidence="2" id="KW-1185">Reference proteome</keyword>
<name>A0ABQ3DBU8_9ACTN</name>
<comment type="caution">
    <text evidence="1">The sequence shown here is derived from an EMBL/GenBank/DDBJ whole genome shotgun (WGS) entry which is preliminary data.</text>
</comment>
<evidence type="ECO:0000313" key="2">
    <source>
        <dbReference type="Proteomes" id="UP000653644"/>
    </source>
</evidence>
<evidence type="ECO:0000313" key="1">
    <source>
        <dbReference type="EMBL" id="GHA73826.1"/>
    </source>
</evidence>
<gene>
    <name evidence="1" type="ORF">GCM10010345_90620</name>
</gene>
<reference evidence="2" key="1">
    <citation type="journal article" date="2019" name="Int. J. Syst. Evol. Microbiol.">
        <title>The Global Catalogue of Microorganisms (GCM) 10K type strain sequencing project: providing services to taxonomists for standard genome sequencing and annotation.</title>
        <authorList>
            <consortium name="The Broad Institute Genomics Platform"/>
            <consortium name="The Broad Institute Genome Sequencing Center for Infectious Disease"/>
            <person name="Wu L."/>
            <person name="Ma J."/>
        </authorList>
    </citation>
    <scope>NUCLEOTIDE SEQUENCE [LARGE SCALE GENOMIC DNA]</scope>
    <source>
        <strain evidence="2">JCM 4733</strain>
    </source>
</reference>
<accession>A0ABQ3DBU8</accession>
<dbReference type="Proteomes" id="UP000653644">
    <property type="component" value="Unassembled WGS sequence"/>
</dbReference>
<sequence length="80" mass="8971">MITDIRQAEAALRAAPEPGMLFEPVQVKVMTLTSRSISSAGLRGMPVGRFCRELRRVIRLVMRVMAAQVMSDSECWMSRS</sequence>
<proteinExistence type="predicted"/>
<protein>
    <submittedName>
        <fullName evidence="1">Uncharacterized protein</fullName>
    </submittedName>
</protein>
<organism evidence="1 2">
    <name type="scientific">Streptomyces canarius</name>
    <dbReference type="NCBI Taxonomy" id="285453"/>
    <lineage>
        <taxon>Bacteria</taxon>
        <taxon>Bacillati</taxon>
        <taxon>Actinomycetota</taxon>
        <taxon>Actinomycetes</taxon>
        <taxon>Kitasatosporales</taxon>
        <taxon>Streptomycetaceae</taxon>
        <taxon>Streptomyces</taxon>
    </lineage>
</organism>